<dbReference type="InterPro" id="IPR032675">
    <property type="entry name" value="LRR_dom_sf"/>
</dbReference>
<feature type="compositionally biased region" description="Basic and acidic residues" evidence="1">
    <location>
        <begin position="292"/>
        <end position="334"/>
    </location>
</feature>
<dbReference type="PANTHER" id="PTHR24113:SF15">
    <property type="entry name" value="NACHT DOMAIN-CONTAINING PROTEIN"/>
    <property type="match status" value="1"/>
</dbReference>
<dbReference type="STRING" id="857342.A0A2T3B4Q0"/>
<feature type="compositionally biased region" description="Basic and acidic residues" evidence="1">
    <location>
        <begin position="902"/>
        <end position="920"/>
    </location>
</feature>
<feature type="compositionally biased region" description="Low complexity" evidence="1">
    <location>
        <begin position="543"/>
        <end position="562"/>
    </location>
</feature>
<dbReference type="GO" id="GO:0048471">
    <property type="term" value="C:perinuclear region of cytoplasm"/>
    <property type="evidence" value="ECO:0007669"/>
    <property type="project" value="TreeGrafter"/>
</dbReference>
<dbReference type="EMBL" id="KZ679010">
    <property type="protein sequence ID" value="PSS20616.1"/>
    <property type="molecule type" value="Genomic_DNA"/>
</dbReference>
<reference evidence="2 3" key="1">
    <citation type="journal article" date="2018" name="New Phytol.">
        <title>Comparative genomics and transcriptomics depict ericoid mycorrhizal fungi as versatile saprotrophs and plant mutualists.</title>
        <authorList>
            <person name="Martino E."/>
            <person name="Morin E."/>
            <person name="Grelet G.A."/>
            <person name="Kuo A."/>
            <person name="Kohler A."/>
            <person name="Daghino S."/>
            <person name="Barry K.W."/>
            <person name="Cichocki N."/>
            <person name="Clum A."/>
            <person name="Dockter R.B."/>
            <person name="Hainaut M."/>
            <person name="Kuo R.C."/>
            <person name="LaButti K."/>
            <person name="Lindahl B.D."/>
            <person name="Lindquist E.A."/>
            <person name="Lipzen A."/>
            <person name="Khouja H.R."/>
            <person name="Magnuson J."/>
            <person name="Murat C."/>
            <person name="Ohm R.A."/>
            <person name="Singer S.W."/>
            <person name="Spatafora J.W."/>
            <person name="Wang M."/>
            <person name="Veneault-Fourrey C."/>
            <person name="Henrissat B."/>
            <person name="Grigoriev I.V."/>
            <person name="Martin F.M."/>
            <person name="Perotto S."/>
        </authorList>
    </citation>
    <scope>NUCLEOTIDE SEQUENCE [LARGE SCALE GENOMIC DNA]</scope>
    <source>
        <strain evidence="2 3">ATCC 22711</strain>
    </source>
</reference>
<sequence length="1173" mass="128335">MESVHGVDVSWMAHSSNSSQKDHHSRPQAPPHPASPEKPASAHNGDHPQPKEPATPSSKPTPNRPGFTRTSSTEKTATLNGGSKPVVSPPTRRNSWLSSISSRFSSPGQHGHSSPTSSPQGSSPDLTQEPPVPTGPYSPKNAILPHATKGAGDEPYIPAPPKSGQTNFLQSALRRLSSSSSSHSGHLANAAKGVQHGLCERRVLNVDRNRERCRISELDQSKLRRVAFCVDVEVASGPRYTEDVTESLEDTKEKRDLKRMTEKGEGVALKHPEAVKNEKEEADASKGAGEQSSRETMKETSKITAEAKDSVPTAEKDMTKKKEKKKRSEEERKARKEKKRRMAEENGTLPVELIREDEDESTSTSSTPAPGTPRSQLAPTTDPVRIYRRCCQLRETPVLKRIIEELTASCSTIGQPGVISKLDLTGYWLELSDFITLGDYLAVVPVKELVLENCGLTDEGVRVVLAGLLAAKPTDYPTRRRRKFGHDGEVRQGGIVERLVLKNNVKIGRDGWRHICLFINMCRSLKSLDLSNVPFPQSPPQSPSHGQSSASPLSRTTSSSKASGELSSLLSKAISERLAGKELELLNVSKCGFTTQQLGDLVDGIIKSGLRRLGLAGNKISPEGMNHVARYIREGSCEGLDLGGNDLADQLGTIADALNEGSNLYALSLADCNLNPESLWALFPALTRLENFRFIDLSQNHALFDTDPSALSLLRRYLPKMPILKRIHFTDVSMTPEQAIALAEILPDTPSLAHVNLMENPKLAALADAKDEANQEEACALYASLMAAVRVSKTIVCIDIEVPSNDSSEIVKALAKQVVAYCLWNMEHGPVAEISPAVATPESDDGDNKEVAMPEVLLHLVGRVEGLKESHEDDDYEPAPDEDYMIGGTGVVKALGICLRNRGNDSRRPSMDRTFSDRSEPGSGTAAPRTRVSGGKAKQMSKNLLGSARKIRARLQPALVKEARTGDRNNYQRLLFLDQTLKGMIKRFEDEFPETRLPTANASSSSTDLTNSGDAQGSDTEQALVDTNEGHLSDDEFVVRPVLSRHNSDVSIASKALSQEEGRMHRFNQKFRRDILMSDGSGEANGPTDQDEYSMHLQALRSMLEDLGGEQIRAKLEREGQDAVLDELRNEASSLRKQIIDADPEGWKKFVESQEAAQMNLKAEVRGPEREYS</sequence>
<accession>A0A2T3B4Q0</accession>
<dbReference type="GO" id="GO:0006913">
    <property type="term" value="P:nucleocytoplasmic transport"/>
    <property type="evidence" value="ECO:0007669"/>
    <property type="project" value="TreeGrafter"/>
</dbReference>
<evidence type="ECO:0000313" key="2">
    <source>
        <dbReference type="EMBL" id="PSS20616.1"/>
    </source>
</evidence>
<name>A0A2T3B4Q0_AMORE</name>
<dbReference type="SUPFAM" id="SSF52047">
    <property type="entry name" value="RNI-like"/>
    <property type="match status" value="1"/>
</dbReference>
<dbReference type="Gene3D" id="3.80.10.10">
    <property type="entry name" value="Ribonuclease Inhibitor"/>
    <property type="match status" value="2"/>
</dbReference>
<gene>
    <name evidence="2" type="ORF">M430DRAFT_139291</name>
</gene>
<dbReference type="InterPro" id="IPR027038">
    <property type="entry name" value="RanGap"/>
</dbReference>
<dbReference type="GO" id="GO:0005096">
    <property type="term" value="F:GTPase activator activity"/>
    <property type="evidence" value="ECO:0007669"/>
    <property type="project" value="InterPro"/>
</dbReference>
<feature type="region of interest" description="Disordered" evidence="1">
    <location>
        <begin position="533"/>
        <end position="562"/>
    </location>
</feature>
<dbReference type="SMART" id="SM00368">
    <property type="entry name" value="LRR_RI"/>
    <property type="match status" value="3"/>
</dbReference>
<dbReference type="Proteomes" id="UP000241818">
    <property type="component" value="Unassembled WGS sequence"/>
</dbReference>
<proteinExistence type="predicted"/>
<feature type="region of interest" description="Disordered" evidence="1">
    <location>
        <begin position="902"/>
        <end position="941"/>
    </location>
</feature>
<feature type="region of interest" description="Disordered" evidence="1">
    <location>
        <begin position="242"/>
        <end position="381"/>
    </location>
</feature>
<dbReference type="GeneID" id="36570680"/>
<evidence type="ECO:0000256" key="1">
    <source>
        <dbReference type="SAM" id="MobiDB-lite"/>
    </source>
</evidence>
<protein>
    <recommendedName>
        <fullName evidence="4">Cell wall biogenesis protein Mhp1</fullName>
    </recommendedName>
</protein>
<feature type="compositionally biased region" description="Polar residues" evidence="1">
    <location>
        <begin position="998"/>
        <end position="1020"/>
    </location>
</feature>
<dbReference type="GO" id="GO:0005829">
    <property type="term" value="C:cytosol"/>
    <property type="evidence" value="ECO:0007669"/>
    <property type="project" value="TreeGrafter"/>
</dbReference>
<feature type="compositionally biased region" description="Low complexity" evidence="1">
    <location>
        <begin position="92"/>
        <end position="124"/>
    </location>
</feature>
<dbReference type="OrthoDB" id="8436363at2759"/>
<dbReference type="InParanoid" id="A0A2T3B4Q0"/>
<dbReference type="PANTHER" id="PTHR24113">
    <property type="entry name" value="RAN GTPASE-ACTIVATING PROTEIN 1"/>
    <property type="match status" value="1"/>
</dbReference>
<feature type="region of interest" description="Disordered" evidence="1">
    <location>
        <begin position="1"/>
        <end position="166"/>
    </location>
</feature>
<feature type="compositionally biased region" description="Polar residues" evidence="1">
    <location>
        <begin position="68"/>
        <end position="81"/>
    </location>
</feature>
<evidence type="ECO:0000313" key="3">
    <source>
        <dbReference type="Proteomes" id="UP000241818"/>
    </source>
</evidence>
<dbReference type="AlphaFoldDB" id="A0A2T3B4Q0"/>
<feature type="compositionally biased region" description="Basic and acidic residues" evidence="1">
    <location>
        <begin position="249"/>
        <end position="284"/>
    </location>
</feature>
<dbReference type="GO" id="GO:0005634">
    <property type="term" value="C:nucleus"/>
    <property type="evidence" value="ECO:0007669"/>
    <property type="project" value="TreeGrafter"/>
</dbReference>
<keyword evidence="3" id="KW-1185">Reference proteome</keyword>
<dbReference type="RefSeq" id="XP_024721886.1">
    <property type="nucleotide sequence ID" value="XM_024862599.1"/>
</dbReference>
<dbReference type="GO" id="GO:0031267">
    <property type="term" value="F:small GTPase binding"/>
    <property type="evidence" value="ECO:0007669"/>
    <property type="project" value="TreeGrafter"/>
</dbReference>
<evidence type="ECO:0008006" key="4">
    <source>
        <dbReference type="Google" id="ProtNLM"/>
    </source>
</evidence>
<feature type="region of interest" description="Disordered" evidence="1">
    <location>
        <begin position="995"/>
        <end position="1020"/>
    </location>
</feature>
<organism evidence="2 3">
    <name type="scientific">Amorphotheca resinae ATCC 22711</name>
    <dbReference type="NCBI Taxonomy" id="857342"/>
    <lineage>
        <taxon>Eukaryota</taxon>
        <taxon>Fungi</taxon>
        <taxon>Dikarya</taxon>
        <taxon>Ascomycota</taxon>
        <taxon>Pezizomycotina</taxon>
        <taxon>Leotiomycetes</taxon>
        <taxon>Helotiales</taxon>
        <taxon>Amorphothecaceae</taxon>
        <taxon>Amorphotheca</taxon>
    </lineage>
</organism>